<protein>
    <submittedName>
        <fullName evidence="6">NUDIX domain-containing protein</fullName>
    </submittedName>
</protein>
<dbReference type="SUPFAM" id="SSF55811">
    <property type="entry name" value="Nudix"/>
    <property type="match status" value="1"/>
</dbReference>
<dbReference type="RefSeq" id="WP_316025611.1">
    <property type="nucleotide sequence ID" value="NZ_JAWDIO010000002.1"/>
</dbReference>
<feature type="domain" description="Nudix hydrolase" evidence="5">
    <location>
        <begin position="38"/>
        <end position="170"/>
    </location>
</feature>
<evidence type="ECO:0000256" key="2">
    <source>
        <dbReference type="ARBA" id="ARBA00022723"/>
    </source>
</evidence>
<comment type="caution">
    <text evidence="6">The sequence shown here is derived from an EMBL/GenBank/DDBJ whole genome shotgun (WGS) entry which is preliminary data.</text>
</comment>
<evidence type="ECO:0000313" key="6">
    <source>
        <dbReference type="EMBL" id="MDU0353977.1"/>
    </source>
</evidence>
<keyword evidence="4" id="KW-0460">Magnesium</keyword>
<evidence type="ECO:0000259" key="5">
    <source>
        <dbReference type="PROSITE" id="PS51462"/>
    </source>
</evidence>
<dbReference type="PANTHER" id="PTHR42904:SF12">
    <property type="entry name" value="ADP-RIBOSE PYROPHOSPHATASE-RELATED"/>
    <property type="match status" value="1"/>
</dbReference>
<name>A0ABU3SVE6_9ALTE</name>
<dbReference type="InterPro" id="IPR050241">
    <property type="entry name" value="NAD-cap_RNA_hydrolase_NudC"/>
</dbReference>
<dbReference type="Gene3D" id="3.90.79.10">
    <property type="entry name" value="Nucleoside Triphosphate Pyrophosphohydrolase"/>
    <property type="match status" value="1"/>
</dbReference>
<gene>
    <name evidence="6" type="ORF">RS130_08565</name>
</gene>
<dbReference type="Pfam" id="PF00293">
    <property type="entry name" value="NUDIX"/>
    <property type="match status" value="1"/>
</dbReference>
<keyword evidence="7" id="KW-1185">Reference proteome</keyword>
<evidence type="ECO:0000256" key="4">
    <source>
        <dbReference type="ARBA" id="ARBA00022842"/>
    </source>
</evidence>
<proteinExistence type="predicted"/>
<comment type="cofactor">
    <cofactor evidence="1">
        <name>Mg(2+)</name>
        <dbReference type="ChEBI" id="CHEBI:18420"/>
    </cofactor>
</comment>
<accession>A0ABU3SVE6</accession>
<dbReference type="PANTHER" id="PTHR42904">
    <property type="entry name" value="NUDIX HYDROLASE, NUDC SUBFAMILY"/>
    <property type="match status" value="1"/>
</dbReference>
<dbReference type="EMBL" id="JAWDIO010000002">
    <property type="protein sequence ID" value="MDU0353977.1"/>
    <property type="molecule type" value="Genomic_DNA"/>
</dbReference>
<sequence length="174" mass="19917">MSTNLSSFQFCPRCKSDKISSLNGHKHLCLECQFEYFHNTAAAVAAIICCDDEILLTVRAQEPEKDQLDLPGGFVDHNETLEEALSRELKEELSVDITNWQYFYSGANTYHYKDVIYQTCDVVFVCHLTEKPILNADVAEIAAYQWVRVDELDSSRIAFVSLRKAIEQFKRSHA</sequence>
<dbReference type="CDD" id="cd04681">
    <property type="entry name" value="NUDIX_Hydrolase"/>
    <property type="match status" value="1"/>
</dbReference>
<evidence type="ECO:0000256" key="3">
    <source>
        <dbReference type="ARBA" id="ARBA00022801"/>
    </source>
</evidence>
<keyword evidence="2" id="KW-0479">Metal-binding</keyword>
<keyword evidence="3" id="KW-0378">Hydrolase</keyword>
<dbReference type="PROSITE" id="PS51462">
    <property type="entry name" value="NUDIX"/>
    <property type="match status" value="1"/>
</dbReference>
<organism evidence="6 7">
    <name type="scientific">Paraglaciecola aquimarina</name>
    <dbReference type="NCBI Taxonomy" id="1235557"/>
    <lineage>
        <taxon>Bacteria</taxon>
        <taxon>Pseudomonadati</taxon>
        <taxon>Pseudomonadota</taxon>
        <taxon>Gammaproteobacteria</taxon>
        <taxon>Alteromonadales</taxon>
        <taxon>Alteromonadaceae</taxon>
        <taxon>Paraglaciecola</taxon>
    </lineage>
</organism>
<evidence type="ECO:0000256" key="1">
    <source>
        <dbReference type="ARBA" id="ARBA00001946"/>
    </source>
</evidence>
<evidence type="ECO:0000313" key="7">
    <source>
        <dbReference type="Proteomes" id="UP001247805"/>
    </source>
</evidence>
<dbReference type="Proteomes" id="UP001247805">
    <property type="component" value="Unassembled WGS sequence"/>
</dbReference>
<dbReference type="InterPro" id="IPR015797">
    <property type="entry name" value="NUDIX_hydrolase-like_dom_sf"/>
</dbReference>
<dbReference type="InterPro" id="IPR000086">
    <property type="entry name" value="NUDIX_hydrolase_dom"/>
</dbReference>
<reference evidence="6 7" key="1">
    <citation type="submission" date="2023-10" db="EMBL/GenBank/DDBJ databases">
        <title>Glaciecola aquimarina strain GGW-M5 nov., isolated from a coastal seawater.</title>
        <authorList>
            <person name="Bayburt H."/>
            <person name="Kim J.M."/>
            <person name="Choi B.J."/>
            <person name="Jeon C.O."/>
        </authorList>
    </citation>
    <scope>NUCLEOTIDE SEQUENCE [LARGE SCALE GENOMIC DNA]</scope>
    <source>
        <strain evidence="6 7">KCTC 32108</strain>
    </source>
</reference>